<sequence length="433" mass="48423">MRISRSVQVLAAACCAATSAYASHTMEEMSLGLYYPISNDKHTIPNWRVSGAGHDPQILSDRIILTPPYPGNKRGALWSVFALDKNEFVVDVEFRASGQERGNGNLQIWLTKESQPVGQTNSIYTVGQFDGLVLSIDQYGGSGGKVRAFLNDGTVSFKDHHSVDSLAFGQCDYSYRNKGALSHLKMTQTGEIFAVEVDGRQCFQTNKVTMPMGYYFGISAASAENPDSFELWKFIVSPHEVESRQNQPPKEQQAQQPIQQQPIQQQPPPPPQQQQQQQPAGGASVSQPTWDQVNDVNNRVYSVEKKVDNIYRLLQEMQGKQDQKFAEVVAMGSNGPIHEHVRAVETVVGRIQSIVTAIQKDIEGKDYKEHLANLHDALRDTQSGLRDSLTHVVTSSAPKMWTFVFLVVIFQVVMFGGYLVYKRRREIAPKKYL</sequence>
<dbReference type="CDD" id="cd06903">
    <property type="entry name" value="lectin_EMP46_EMP47"/>
    <property type="match status" value="1"/>
</dbReference>
<dbReference type="SUPFAM" id="SSF49899">
    <property type="entry name" value="Concanavalin A-like lectins/glucanases"/>
    <property type="match status" value="1"/>
</dbReference>
<dbReference type="PANTHER" id="PTHR12223:SF28">
    <property type="entry name" value="LECTIN, MANNOSE BINDING 1 LIKE"/>
    <property type="match status" value="1"/>
</dbReference>
<dbReference type="EMBL" id="JBBWUH010000011">
    <property type="protein sequence ID" value="KAK8154704.1"/>
    <property type="molecule type" value="Genomic_DNA"/>
</dbReference>
<organism evidence="10 11">
    <name type="scientific">Phyllosticta citrichinensis</name>
    <dbReference type="NCBI Taxonomy" id="1130410"/>
    <lineage>
        <taxon>Eukaryota</taxon>
        <taxon>Fungi</taxon>
        <taxon>Dikarya</taxon>
        <taxon>Ascomycota</taxon>
        <taxon>Pezizomycotina</taxon>
        <taxon>Dothideomycetes</taxon>
        <taxon>Dothideomycetes incertae sedis</taxon>
        <taxon>Botryosphaeriales</taxon>
        <taxon>Phyllostictaceae</taxon>
        <taxon>Phyllosticta</taxon>
    </lineage>
</organism>
<feature type="domain" description="L-type lectin-like" evidence="9">
    <location>
        <begin position="25"/>
        <end position="239"/>
    </location>
</feature>
<feature type="chain" id="PRO_5045908949" evidence="8">
    <location>
        <begin position="23"/>
        <end position="433"/>
    </location>
</feature>
<dbReference type="Pfam" id="PF03388">
    <property type="entry name" value="Lectin_leg-like"/>
    <property type="match status" value="1"/>
</dbReference>
<feature type="compositionally biased region" description="Low complexity" evidence="6">
    <location>
        <begin position="245"/>
        <end position="264"/>
    </location>
</feature>
<feature type="region of interest" description="Disordered" evidence="6">
    <location>
        <begin position="240"/>
        <end position="290"/>
    </location>
</feature>
<gene>
    <name evidence="10" type="ORF">IWX90DRAFT_63729</name>
</gene>
<dbReference type="Proteomes" id="UP001456524">
    <property type="component" value="Unassembled WGS sequence"/>
</dbReference>
<dbReference type="InterPro" id="IPR051136">
    <property type="entry name" value="Intracellular_Lectin-GPT"/>
</dbReference>
<dbReference type="PANTHER" id="PTHR12223">
    <property type="entry name" value="VESICULAR MANNOSE-BINDING LECTIN"/>
    <property type="match status" value="1"/>
</dbReference>
<evidence type="ECO:0000256" key="2">
    <source>
        <dbReference type="ARBA" id="ARBA00022692"/>
    </source>
</evidence>
<evidence type="ECO:0000256" key="5">
    <source>
        <dbReference type="ARBA" id="ARBA00023136"/>
    </source>
</evidence>
<keyword evidence="5 7" id="KW-0472">Membrane</keyword>
<protein>
    <submittedName>
        <fullName evidence="10">Lectin family integral membrane protein</fullName>
    </submittedName>
</protein>
<evidence type="ECO:0000313" key="10">
    <source>
        <dbReference type="EMBL" id="KAK8154704.1"/>
    </source>
</evidence>
<evidence type="ECO:0000256" key="1">
    <source>
        <dbReference type="ARBA" id="ARBA00004479"/>
    </source>
</evidence>
<evidence type="ECO:0000256" key="7">
    <source>
        <dbReference type="SAM" id="Phobius"/>
    </source>
</evidence>
<keyword evidence="11" id="KW-1185">Reference proteome</keyword>
<accession>A0ABR1XHA0</accession>
<evidence type="ECO:0000256" key="3">
    <source>
        <dbReference type="ARBA" id="ARBA00022729"/>
    </source>
</evidence>
<reference evidence="10 11" key="1">
    <citation type="journal article" date="2022" name="G3 (Bethesda)">
        <title>Enemy or ally: a genomic approach to elucidate the lifestyle of Phyllosticta citrichinaensis.</title>
        <authorList>
            <person name="Buijs V.A."/>
            <person name="Groenewald J.Z."/>
            <person name="Haridas S."/>
            <person name="LaButti K.M."/>
            <person name="Lipzen A."/>
            <person name="Martin F.M."/>
            <person name="Barry K."/>
            <person name="Grigoriev I.V."/>
            <person name="Crous P.W."/>
            <person name="Seidl M.F."/>
        </authorList>
    </citation>
    <scope>NUCLEOTIDE SEQUENCE [LARGE SCALE GENOMIC DNA]</scope>
    <source>
        <strain evidence="10 11">CBS 129764</strain>
    </source>
</reference>
<comment type="caution">
    <text evidence="10">The sequence shown here is derived from an EMBL/GenBank/DDBJ whole genome shotgun (WGS) entry which is preliminary data.</text>
</comment>
<evidence type="ECO:0000256" key="8">
    <source>
        <dbReference type="SAM" id="SignalP"/>
    </source>
</evidence>
<dbReference type="InterPro" id="IPR035661">
    <property type="entry name" value="EMP46/EMP47_N"/>
</dbReference>
<keyword evidence="4 7" id="KW-1133">Transmembrane helix</keyword>
<proteinExistence type="predicted"/>
<feature type="signal peptide" evidence="8">
    <location>
        <begin position="1"/>
        <end position="22"/>
    </location>
</feature>
<keyword evidence="3 8" id="KW-0732">Signal</keyword>
<evidence type="ECO:0000256" key="4">
    <source>
        <dbReference type="ARBA" id="ARBA00022989"/>
    </source>
</evidence>
<dbReference type="Gene3D" id="2.60.120.200">
    <property type="match status" value="1"/>
</dbReference>
<evidence type="ECO:0000259" key="9">
    <source>
        <dbReference type="PROSITE" id="PS51328"/>
    </source>
</evidence>
<comment type="subcellular location">
    <subcellularLocation>
        <location evidence="1">Membrane</location>
        <topology evidence="1">Single-pass type I membrane protein</topology>
    </subcellularLocation>
</comment>
<feature type="transmembrane region" description="Helical" evidence="7">
    <location>
        <begin position="400"/>
        <end position="421"/>
    </location>
</feature>
<dbReference type="InterPro" id="IPR013320">
    <property type="entry name" value="ConA-like_dom_sf"/>
</dbReference>
<evidence type="ECO:0000313" key="11">
    <source>
        <dbReference type="Proteomes" id="UP001456524"/>
    </source>
</evidence>
<dbReference type="InterPro" id="IPR005052">
    <property type="entry name" value="Lectin_leg"/>
</dbReference>
<keyword evidence="2 7" id="KW-0812">Transmembrane</keyword>
<dbReference type="PROSITE" id="PS51328">
    <property type="entry name" value="L_LECTIN_LIKE"/>
    <property type="match status" value="1"/>
</dbReference>
<name>A0ABR1XHA0_9PEZI</name>
<evidence type="ECO:0000256" key="6">
    <source>
        <dbReference type="SAM" id="MobiDB-lite"/>
    </source>
</evidence>